<comment type="subcellular location">
    <subcellularLocation>
        <location evidence="1 11">Cell outer membrane</location>
        <topology evidence="1 11">Multi-pass membrane protein</topology>
    </subcellularLocation>
</comment>
<keyword evidence="8 11" id="KW-0472">Membrane</keyword>
<dbReference type="Pfam" id="PF07715">
    <property type="entry name" value="Plug"/>
    <property type="match status" value="1"/>
</dbReference>
<dbReference type="EMBL" id="JBBUTG010000005">
    <property type="protein sequence ID" value="MEK8031233.1"/>
    <property type="molecule type" value="Genomic_DNA"/>
</dbReference>
<feature type="signal peptide" evidence="15">
    <location>
        <begin position="1"/>
        <end position="26"/>
    </location>
</feature>
<dbReference type="SUPFAM" id="SSF56935">
    <property type="entry name" value="Porins"/>
    <property type="match status" value="1"/>
</dbReference>
<organism evidence="18 19">
    <name type="scientific">Ideonella lacteola</name>
    <dbReference type="NCBI Taxonomy" id="2984193"/>
    <lineage>
        <taxon>Bacteria</taxon>
        <taxon>Pseudomonadati</taxon>
        <taxon>Pseudomonadota</taxon>
        <taxon>Betaproteobacteria</taxon>
        <taxon>Burkholderiales</taxon>
        <taxon>Sphaerotilaceae</taxon>
        <taxon>Ideonella</taxon>
    </lineage>
</organism>
<keyword evidence="7 12" id="KW-0798">TonB box</keyword>
<keyword evidence="4 11" id="KW-1134">Transmembrane beta strand</keyword>
<evidence type="ECO:0000313" key="19">
    <source>
        <dbReference type="Proteomes" id="UP001371218"/>
    </source>
</evidence>
<evidence type="ECO:0000256" key="1">
    <source>
        <dbReference type="ARBA" id="ARBA00004571"/>
    </source>
</evidence>
<dbReference type="InterPro" id="IPR039426">
    <property type="entry name" value="TonB-dep_rcpt-like"/>
</dbReference>
<dbReference type="PANTHER" id="PTHR40980:SF3">
    <property type="entry name" value="TONB-DEPENDENT RECEPTOR-LIKE BETA-BARREL DOMAIN-CONTAINING PROTEIN"/>
    <property type="match status" value="1"/>
</dbReference>
<keyword evidence="9 18" id="KW-0675">Receptor</keyword>
<dbReference type="InterPro" id="IPR012910">
    <property type="entry name" value="Plug_dom"/>
</dbReference>
<dbReference type="InterPro" id="IPR036942">
    <property type="entry name" value="Beta-barrel_TonB_sf"/>
</dbReference>
<evidence type="ECO:0000259" key="17">
    <source>
        <dbReference type="Pfam" id="PF07715"/>
    </source>
</evidence>
<accession>A0ABU9BP39</accession>
<keyword evidence="10 11" id="KW-0998">Cell outer membrane</keyword>
<feature type="short sequence motif" description="TonB box" evidence="12">
    <location>
        <begin position="38"/>
        <end position="44"/>
    </location>
</feature>
<evidence type="ECO:0000313" key="18">
    <source>
        <dbReference type="EMBL" id="MEK8031233.1"/>
    </source>
</evidence>
<evidence type="ECO:0000256" key="8">
    <source>
        <dbReference type="ARBA" id="ARBA00023136"/>
    </source>
</evidence>
<dbReference type="NCBIfam" id="TIGR01782">
    <property type="entry name" value="TonB-Xanth-Caul"/>
    <property type="match status" value="1"/>
</dbReference>
<dbReference type="Pfam" id="PF00593">
    <property type="entry name" value="TonB_dep_Rec_b-barrel"/>
    <property type="match status" value="1"/>
</dbReference>
<gene>
    <name evidence="18" type="ORF">AACH06_10435</name>
</gene>
<feature type="domain" description="TonB-dependent receptor-like beta-barrel" evidence="16">
    <location>
        <begin position="416"/>
        <end position="973"/>
    </location>
</feature>
<evidence type="ECO:0000256" key="10">
    <source>
        <dbReference type="ARBA" id="ARBA00023237"/>
    </source>
</evidence>
<evidence type="ECO:0000256" key="14">
    <source>
        <dbReference type="SAM" id="MobiDB-lite"/>
    </source>
</evidence>
<evidence type="ECO:0000256" key="4">
    <source>
        <dbReference type="ARBA" id="ARBA00022452"/>
    </source>
</evidence>
<dbReference type="InterPro" id="IPR010104">
    <property type="entry name" value="TonB_rcpt_bac"/>
</dbReference>
<name>A0ABU9BP39_9BURK</name>
<comment type="similarity">
    <text evidence="2 11 13">Belongs to the TonB-dependent receptor family.</text>
</comment>
<feature type="chain" id="PRO_5046788098" evidence="15">
    <location>
        <begin position="27"/>
        <end position="1008"/>
    </location>
</feature>
<dbReference type="InterPro" id="IPR010916">
    <property type="entry name" value="TonB_box_CS"/>
</dbReference>
<keyword evidence="19" id="KW-1185">Reference proteome</keyword>
<evidence type="ECO:0000256" key="13">
    <source>
        <dbReference type="RuleBase" id="RU003357"/>
    </source>
</evidence>
<evidence type="ECO:0000256" key="5">
    <source>
        <dbReference type="ARBA" id="ARBA00022692"/>
    </source>
</evidence>
<sequence>MNTLRRTTLSLAAAQVAMMWTGLAWAQASSDKAEKVETVVVTGQRAALQSAQKIKQDAEEVVDSIVAEDIGKLPDRSVTEVLQRVVGVTMDRTAARDDPVHYSVEGSGVIIRGLTYVSSQLNGRETFSANKGRGLGFEDVPPELMSRVDVYKNPSAEQTEGAIAGLVDLRTALPFDYQGFKGAISMSGTYSDLQGKFKPEVSALLANSWDTDIGRFGVLLDVAHSEGTSRTDTITVDPYYPETTAANGLNLPTGRWFPRDLSWRRQEYDRTRDGAYAALQWKKDSMESSLTYFHSRYKFDMREWAVKAEVDPYTILIDNATWDDEGRMVKGTLRSNADGIEVENNTRYSSRTSQSDDWSWNFRWKPNAEWTLTSDVQYVTSKTHALDSNVATGVLMPKQTIDLTGSIPKASFDAADTTFLDNRDNYYWATTMEHLDKGEATQKAWKGDVRYQFQDNPYLTDIRFGVRLADRDALTQNSNPSYNWAAVTKAWERYWYVTDLAWVRNYSEATQYNPFSNFMGGGNSVAGMYFPDASVVNGFPASYVSLHDHVKPLCDGWADGSHCGWMGTNANPYTWAPGKLGDPIGTNDQRERTTAAYSQLRFAFDELPMPIDGNVGVRVVRTENQANGYTTLTAAAVPGGASGVPVPVFTSFAAAEKFENSFTNVLPSLNLRMKASNNLQFRVAAAKAISRPELNQMQAYLEMKQNVEIDNTDPNNPVVKSVTYSGTAQGNPLLKPVRSTQEDVTAEWYFAKSGSLTMAVFNKDLKDIIVNQTYARSVEAEDGTPYNFVITAPVNGAKGHARGVEIAYQQYFDGLPDFLQGLGLQANYTYVDSKMKRYNAVYSPYCSAGAGADNLNLFINGCDTDGRSFGDTPLPNLSRNTFNLAVLYDKGPFSARVAYSWREKYLQGVALNSDNTGPNQQNGLDTNPDSPNYGKHSLPLGLPLWGDDYGQVDAGVQYRFNDNLTFSLEGRNLTNAMYKQLMQQHIGTFGHNYFTSGRSYTASVRYAF</sequence>
<dbReference type="PROSITE" id="PS52016">
    <property type="entry name" value="TONB_DEPENDENT_REC_3"/>
    <property type="match status" value="1"/>
</dbReference>
<evidence type="ECO:0000256" key="2">
    <source>
        <dbReference type="ARBA" id="ARBA00009810"/>
    </source>
</evidence>
<reference evidence="18 19" key="1">
    <citation type="submission" date="2024-04" db="EMBL/GenBank/DDBJ databases">
        <title>Novel species of the genus Ideonella isolated from streams.</title>
        <authorList>
            <person name="Lu H."/>
        </authorList>
    </citation>
    <scope>NUCLEOTIDE SEQUENCE [LARGE SCALE GENOMIC DNA]</scope>
    <source>
        <strain evidence="18 19">DXS29W</strain>
    </source>
</reference>
<dbReference type="Gene3D" id="2.170.130.10">
    <property type="entry name" value="TonB-dependent receptor, plug domain"/>
    <property type="match status" value="1"/>
</dbReference>
<dbReference type="Gene3D" id="2.40.170.20">
    <property type="entry name" value="TonB-dependent receptor, beta-barrel domain"/>
    <property type="match status" value="1"/>
</dbReference>
<dbReference type="PROSITE" id="PS00430">
    <property type="entry name" value="TONB_DEPENDENT_REC_1"/>
    <property type="match status" value="1"/>
</dbReference>
<feature type="domain" description="TonB-dependent receptor plug" evidence="17">
    <location>
        <begin position="55"/>
        <end position="165"/>
    </location>
</feature>
<evidence type="ECO:0000256" key="6">
    <source>
        <dbReference type="ARBA" id="ARBA00022729"/>
    </source>
</evidence>
<dbReference type="RefSeq" id="WP_341425611.1">
    <property type="nucleotide sequence ID" value="NZ_JBBUTG010000005.1"/>
</dbReference>
<dbReference type="InterPro" id="IPR000531">
    <property type="entry name" value="Beta-barrel_TonB"/>
</dbReference>
<evidence type="ECO:0000256" key="12">
    <source>
        <dbReference type="PROSITE-ProRule" id="PRU10143"/>
    </source>
</evidence>
<evidence type="ECO:0000256" key="7">
    <source>
        <dbReference type="ARBA" id="ARBA00023077"/>
    </source>
</evidence>
<dbReference type="PANTHER" id="PTHR40980">
    <property type="entry name" value="PLUG DOMAIN-CONTAINING PROTEIN"/>
    <property type="match status" value="1"/>
</dbReference>
<keyword evidence="3 11" id="KW-0813">Transport</keyword>
<evidence type="ECO:0000256" key="11">
    <source>
        <dbReference type="PROSITE-ProRule" id="PRU01360"/>
    </source>
</evidence>
<feature type="region of interest" description="Disordered" evidence="14">
    <location>
        <begin position="912"/>
        <end position="932"/>
    </location>
</feature>
<dbReference type="Proteomes" id="UP001371218">
    <property type="component" value="Unassembled WGS sequence"/>
</dbReference>
<keyword evidence="5 11" id="KW-0812">Transmembrane</keyword>
<comment type="caution">
    <text evidence="18">The sequence shown here is derived from an EMBL/GenBank/DDBJ whole genome shotgun (WGS) entry which is preliminary data.</text>
</comment>
<dbReference type="InterPro" id="IPR037066">
    <property type="entry name" value="Plug_dom_sf"/>
</dbReference>
<protein>
    <submittedName>
        <fullName evidence="18">TonB-dependent receptor</fullName>
    </submittedName>
</protein>
<evidence type="ECO:0000256" key="3">
    <source>
        <dbReference type="ARBA" id="ARBA00022448"/>
    </source>
</evidence>
<evidence type="ECO:0000256" key="9">
    <source>
        <dbReference type="ARBA" id="ARBA00023170"/>
    </source>
</evidence>
<keyword evidence="6 15" id="KW-0732">Signal</keyword>
<evidence type="ECO:0000259" key="16">
    <source>
        <dbReference type="Pfam" id="PF00593"/>
    </source>
</evidence>
<feature type="compositionally biased region" description="Polar residues" evidence="14">
    <location>
        <begin position="912"/>
        <end position="930"/>
    </location>
</feature>
<proteinExistence type="inferred from homology"/>
<evidence type="ECO:0000256" key="15">
    <source>
        <dbReference type="SAM" id="SignalP"/>
    </source>
</evidence>